<dbReference type="PROSITE" id="PS51892">
    <property type="entry name" value="SUBTILASE"/>
    <property type="match status" value="1"/>
</dbReference>
<dbReference type="Pfam" id="PF00082">
    <property type="entry name" value="Peptidase_S8"/>
    <property type="match status" value="1"/>
</dbReference>
<keyword evidence="3 5" id="KW-0378">Hydrolase</keyword>
<dbReference type="STRING" id="1284197.S8A793"/>
<dbReference type="InterPro" id="IPR034193">
    <property type="entry name" value="PCSK9_ProteinaseK-like"/>
</dbReference>
<dbReference type="GO" id="GO:0006508">
    <property type="term" value="P:proteolysis"/>
    <property type="evidence" value="ECO:0007669"/>
    <property type="project" value="UniProtKB-KW"/>
</dbReference>
<feature type="region of interest" description="Disordered" evidence="6">
    <location>
        <begin position="128"/>
        <end position="153"/>
    </location>
</feature>
<feature type="signal peptide" evidence="7">
    <location>
        <begin position="1"/>
        <end position="19"/>
    </location>
</feature>
<feature type="domain" description="Peptidase S8/S53" evidence="8">
    <location>
        <begin position="203"/>
        <end position="438"/>
    </location>
</feature>
<accession>S8A793</accession>
<dbReference type="GO" id="GO:0004252">
    <property type="term" value="F:serine-type endopeptidase activity"/>
    <property type="evidence" value="ECO:0007669"/>
    <property type="project" value="UniProtKB-UniRule"/>
</dbReference>
<evidence type="ECO:0000256" key="7">
    <source>
        <dbReference type="SAM" id="SignalP"/>
    </source>
</evidence>
<evidence type="ECO:0000313" key="10">
    <source>
        <dbReference type="Proteomes" id="UP000015100"/>
    </source>
</evidence>
<feature type="active site" description="Charge relay system" evidence="5">
    <location>
        <position position="406"/>
    </location>
</feature>
<keyword evidence="10" id="KW-1185">Reference proteome</keyword>
<dbReference type="CDD" id="cd04077">
    <property type="entry name" value="Peptidases_S8_PCSK9_ProteinaseK_like"/>
    <property type="match status" value="1"/>
</dbReference>
<feature type="active site" description="Charge relay system" evidence="5">
    <location>
        <position position="243"/>
    </location>
</feature>
<dbReference type="EMBL" id="AQGS01000803">
    <property type="protein sequence ID" value="EPS37016.1"/>
    <property type="molecule type" value="Genomic_DNA"/>
</dbReference>
<dbReference type="OrthoDB" id="206201at2759"/>
<keyword evidence="2 5" id="KW-0645">Protease</keyword>
<dbReference type="InterPro" id="IPR050131">
    <property type="entry name" value="Peptidase_S8_subtilisin-like"/>
</dbReference>
<dbReference type="AlphaFoldDB" id="S8A793"/>
<gene>
    <name evidence="9" type="ORF">H072_9396</name>
</gene>
<dbReference type="InterPro" id="IPR000209">
    <property type="entry name" value="Peptidase_S8/S53_dom"/>
</dbReference>
<sequence length="460" mass="49670">MKYQLIIPISCLLAAPALAAPANFDDSSLSYDPSEEYIVLLHKAEQRGWNTVLPSIGYNISGASINSRSADGTQQFSTDTGISIRTFDSHIRGFTISMKRSEGEILSSHPNIAMVEKNHIVHSFVEPQDPKDVSQEITPDTASKSHSRRALNTRQKEAPHFIYRMQINAPWNLERISSTTPPSFINHRITDRAFEFRYPPHAGKGVDMYILDTGLNPSNPDFHGRASMLYSAFDDNGTDEAGHGTHIAGTAASFPYGVAKSATIHGVKVLKADGKGTAETFIKGINAAIKNHNKRKSSPDFKGSVLNLSLGVFVNSDVLKSVVRTALDAGIHIAAAAGNENRDTCGNVFPAGWSDELPVVSVGATDLNDRRAWFSNWGKCVSLFAPGVVVTSTSNNGASSVRQGTSVACPHVAGVIATELGRRPDLRLNPRGMRDLILSRGLLKVATPPKGQLLLNNGFD</sequence>
<dbReference type="PANTHER" id="PTHR43806">
    <property type="entry name" value="PEPTIDASE S8"/>
    <property type="match status" value="1"/>
</dbReference>
<evidence type="ECO:0000313" key="9">
    <source>
        <dbReference type="EMBL" id="EPS37016.1"/>
    </source>
</evidence>
<comment type="similarity">
    <text evidence="1 5">Belongs to the peptidase S8 family.</text>
</comment>
<keyword evidence="7" id="KW-0732">Signal</keyword>
<evidence type="ECO:0000256" key="1">
    <source>
        <dbReference type="ARBA" id="ARBA00011073"/>
    </source>
</evidence>
<reference evidence="9 10" key="1">
    <citation type="journal article" date="2013" name="PLoS Genet.">
        <title>Genomic mechanisms accounting for the adaptation to parasitism in nematode-trapping fungi.</title>
        <authorList>
            <person name="Meerupati T."/>
            <person name="Andersson K.M."/>
            <person name="Friman E."/>
            <person name="Kumar D."/>
            <person name="Tunlid A."/>
            <person name="Ahren D."/>
        </authorList>
    </citation>
    <scope>NUCLEOTIDE SEQUENCE [LARGE SCALE GENOMIC DNA]</scope>
    <source>
        <strain evidence="9 10">CBS 200.50</strain>
    </source>
</reference>
<dbReference type="PANTHER" id="PTHR43806:SF11">
    <property type="entry name" value="CEREVISIN-RELATED"/>
    <property type="match status" value="1"/>
</dbReference>
<dbReference type="Gene3D" id="3.40.50.200">
    <property type="entry name" value="Peptidase S8/S53 domain"/>
    <property type="match status" value="1"/>
</dbReference>
<dbReference type="InterPro" id="IPR015500">
    <property type="entry name" value="Peptidase_S8_subtilisin-rel"/>
</dbReference>
<evidence type="ECO:0000259" key="8">
    <source>
        <dbReference type="Pfam" id="PF00082"/>
    </source>
</evidence>
<proteinExistence type="inferred from homology"/>
<dbReference type="PROSITE" id="PS00138">
    <property type="entry name" value="SUBTILASE_SER"/>
    <property type="match status" value="1"/>
</dbReference>
<dbReference type="PRINTS" id="PR00723">
    <property type="entry name" value="SUBTILISIN"/>
</dbReference>
<organism evidence="9 10">
    <name type="scientific">Dactylellina haptotyla (strain CBS 200.50)</name>
    <name type="common">Nematode-trapping fungus</name>
    <name type="synonym">Monacrosporium haptotylum</name>
    <dbReference type="NCBI Taxonomy" id="1284197"/>
    <lineage>
        <taxon>Eukaryota</taxon>
        <taxon>Fungi</taxon>
        <taxon>Dikarya</taxon>
        <taxon>Ascomycota</taxon>
        <taxon>Pezizomycotina</taxon>
        <taxon>Orbiliomycetes</taxon>
        <taxon>Orbiliales</taxon>
        <taxon>Orbiliaceae</taxon>
        <taxon>Dactylellina</taxon>
    </lineage>
</organism>
<keyword evidence="4 5" id="KW-0720">Serine protease</keyword>
<dbReference type="eggNOG" id="KOG1153">
    <property type="taxonomic scope" value="Eukaryota"/>
</dbReference>
<dbReference type="SUPFAM" id="SSF52743">
    <property type="entry name" value="Subtilisin-like"/>
    <property type="match status" value="1"/>
</dbReference>
<evidence type="ECO:0000256" key="4">
    <source>
        <dbReference type="ARBA" id="ARBA00022825"/>
    </source>
</evidence>
<feature type="chain" id="PRO_5004560379" description="Peptidase S8/S53 domain-containing protein" evidence="7">
    <location>
        <begin position="20"/>
        <end position="460"/>
    </location>
</feature>
<dbReference type="HOGENOM" id="CLU_011263_1_4_1"/>
<dbReference type="PROSITE" id="PS00137">
    <property type="entry name" value="SUBTILASE_HIS"/>
    <property type="match status" value="1"/>
</dbReference>
<protein>
    <recommendedName>
        <fullName evidence="8">Peptidase S8/S53 domain-containing protein</fullName>
    </recommendedName>
</protein>
<feature type="compositionally biased region" description="Polar residues" evidence="6">
    <location>
        <begin position="135"/>
        <end position="144"/>
    </location>
</feature>
<evidence type="ECO:0000256" key="3">
    <source>
        <dbReference type="ARBA" id="ARBA00022801"/>
    </source>
</evidence>
<evidence type="ECO:0000256" key="6">
    <source>
        <dbReference type="SAM" id="MobiDB-lite"/>
    </source>
</evidence>
<dbReference type="Proteomes" id="UP000015100">
    <property type="component" value="Unassembled WGS sequence"/>
</dbReference>
<comment type="caution">
    <text evidence="9">The sequence shown here is derived from an EMBL/GenBank/DDBJ whole genome shotgun (WGS) entry which is preliminary data.</text>
</comment>
<name>S8A793_DACHA</name>
<feature type="active site" description="Charge relay system" evidence="5">
    <location>
        <position position="212"/>
    </location>
</feature>
<reference evidence="10" key="2">
    <citation type="submission" date="2013-04" db="EMBL/GenBank/DDBJ databases">
        <title>Genomic mechanisms accounting for the adaptation to parasitism in nematode-trapping fungi.</title>
        <authorList>
            <person name="Ahren D.G."/>
        </authorList>
    </citation>
    <scope>NUCLEOTIDE SEQUENCE [LARGE SCALE GENOMIC DNA]</scope>
    <source>
        <strain evidence="10">CBS 200.50</strain>
    </source>
</reference>
<evidence type="ECO:0000256" key="2">
    <source>
        <dbReference type="ARBA" id="ARBA00022670"/>
    </source>
</evidence>
<evidence type="ECO:0000256" key="5">
    <source>
        <dbReference type="PROSITE-ProRule" id="PRU01240"/>
    </source>
</evidence>
<dbReference type="InterPro" id="IPR022398">
    <property type="entry name" value="Peptidase_S8_His-AS"/>
</dbReference>
<dbReference type="InterPro" id="IPR023828">
    <property type="entry name" value="Peptidase_S8_Ser-AS"/>
</dbReference>
<dbReference type="InterPro" id="IPR036852">
    <property type="entry name" value="Peptidase_S8/S53_dom_sf"/>
</dbReference>